<dbReference type="GO" id="GO:0008270">
    <property type="term" value="F:zinc ion binding"/>
    <property type="evidence" value="ECO:0007669"/>
    <property type="project" value="UniProtKB-KW"/>
</dbReference>
<dbReference type="GO" id="GO:0004803">
    <property type="term" value="F:transposase activity"/>
    <property type="evidence" value="ECO:0007669"/>
    <property type="project" value="InterPro"/>
</dbReference>
<keyword evidence="11" id="KW-1185">Reference proteome</keyword>
<reference evidence="10" key="1">
    <citation type="submission" date="2023-07" db="EMBL/GenBank/DDBJ databases">
        <title>A chromosome-level genome assembly of Lolium multiflorum.</title>
        <authorList>
            <person name="Chen Y."/>
            <person name="Copetti D."/>
            <person name="Kolliker R."/>
            <person name="Studer B."/>
        </authorList>
    </citation>
    <scope>NUCLEOTIDE SEQUENCE</scope>
    <source>
        <strain evidence="10">02402/16</strain>
        <tissue evidence="10">Leaf</tissue>
    </source>
</reference>
<evidence type="ECO:0000256" key="3">
    <source>
        <dbReference type="ARBA" id="ARBA00022771"/>
    </source>
</evidence>
<comment type="caution">
    <text evidence="10">The sequence shown here is derived from an EMBL/GenBank/DDBJ whole genome shotgun (WGS) entry which is preliminary data.</text>
</comment>
<keyword evidence="4" id="KW-0862">Zinc</keyword>
<dbReference type="PROSITE" id="PS01007">
    <property type="entry name" value="TRANSPOSASE_MUTATOR"/>
    <property type="match status" value="1"/>
</dbReference>
<proteinExistence type="predicted"/>
<dbReference type="PANTHER" id="PTHR31973">
    <property type="entry name" value="POLYPROTEIN, PUTATIVE-RELATED"/>
    <property type="match status" value="1"/>
</dbReference>
<name>A0AAD8RUM3_LOLMU</name>
<evidence type="ECO:0000256" key="2">
    <source>
        <dbReference type="ARBA" id="ARBA00022723"/>
    </source>
</evidence>
<keyword evidence="3 7" id="KW-0863">Zinc-finger</keyword>
<dbReference type="AlphaFoldDB" id="A0AAD8RUM3"/>
<dbReference type="Pfam" id="PF04434">
    <property type="entry name" value="SWIM"/>
    <property type="match status" value="1"/>
</dbReference>
<evidence type="ECO:0000256" key="1">
    <source>
        <dbReference type="ARBA" id="ARBA00022578"/>
    </source>
</evidence>
<keyword evidence="2" id="KW-0479">Metal-binding</keyword>
<feature type="compositionally biased region" description="Basic residues" evidence="8">
    <location>
        <begin position="965"/>
        <end position="976"/>
    </location>
</feature>
<dbReference type="EMBL" id="JAUUTY010000005">
    <property type="protein sequence ID" value="KAK1630101.1"/>
    <property type="molecule type" value="Genomic_DNA"/>
</dbReference>
<feature type="region of interest" description="Disordered" evidence="8">
    <location>
        <begin position="40"/>
        <end position="63"/>
    </location>
</feature>
<organism evidence="10 11">
    <name type="scientific">Lolium multiflorum</name>
    <name type="common">Italian ryegrass</name>
    <name type="synonym">Lolium perenne subsp. multiflorum</name>
    <dbReference type="NCBI Taxonomy" id="4521"/>
    <lineage>
        <taxon>Eukaryota</taxon>
        <taxon>Viridiplantae</taxon>
        <taxon>Streptophyta</taxon>
        <taxon>Embryophyta</taxon>
        <taxon>Tracheophyta</taxon>
        <taxon>Spermatophyta</taxon>
        <taxon>Magnoliopsida</taxon>
        <taxon>Liliopsida</taxon>
        <taxon>Poales</taxon>
        <taxon>Poaceae</taxon>
        <taxon>BOP clade</taxon>
        <taxon>Pooideae</taxon>
        <taxon>Poodae</taxon>
        <taxon>Poeae</taxon>
        <taxon>Poeae Chloroplast Group 2 (Poeae type)</taxon>
        <taxon>Loliodinae</taxon>
        <taxon>Loliinae</taxon>
        <taxon>Lolium</taxon>
    </lineage>
</organism>
<feature type="region of interest" description="Disordered" evidence="8">
    <location>
        <begin position="1025"/>
        <end position="1139"/>
    </location>
</feature>
<dbReference type="Proteomes" id="UP001231189">
    <property type="component" value="Unassembled WGS sequence"/>
</dbReference>
<dbReference type="InterPro" id="IPR007527">
    <property type="entry name" value="Znf_SWIM"/>
</dbReference>
<dbReference type="PROSITE" id="PS50966">
    <property type="entry name" value="ZF_SWIM"/>
    <property type="match status" value="1"/>
</dbReference>
<evidence type="ECO:0000256" key="8">
    <source>
        <dbReference type="SAM" id="MobiDB-lite"/>
    </source>
</evidence>
<sequence>MEDGGGGGDWFGDPGVHGASPAYDGMEGFVLPSPVLQHSSPVLQLTPPSPPRPESEKWWTSQGMTSQNDPMSHYLYNGSGEKAEMWELYFQFDGAKFVHKTLHRTDIRFLKLLSIMEEEGYGLCDSLYYVKNEGVGLSGLELVDSNYKVDEMLVKYASTKKLVLTVMKDNRKRAIVLSPLKRKHASTIDLDPEEEEPIAHPFLSQDSSFCDGWQSQMDHHNFPQMHTQESVNCEKGKHVLGLETCMAEEEEESEDEDDSWLYPGRFDPIVAEKARRDQEEEMHQRIAARKKSNLDPMLHCEGESDVEDIYDNATQCDDISTIPAVKRQVKRPGPTLRSHSQLEADVIPDWVPSDDEGDKGFLKEEDDDGYEPLPFVLAGGRKSRGKMAKERVWYDDSRQNPEQQFMVGLCFKDVYQFRQALARLHIVQVRNFHYHRNTPDRIIVWCKDKQKKNNEENVKEKEKKWDCPFYMTAAKIKNEATFCIKKMELKHTCPTDPSSTRVNAKWLSGTYVTEYKSNISTSINTLQDKAQKDFGVDVPKRMAYRARTKAIEMVMGDHKQQYYRLRDYLQTVIDKNPGSRCIVTTVTGPTDEQVEAMKKGQMVNISYSPRFHGLFFCVNAAREGFLQGCRPFIGLDGCFIKLTSGAQILAATGRDGNNNIYPIAWGVVAKEDTENWQWFLEQLKQALGGEHGQFGYYTMMSDRQKGLLKAVSTVFPNSPQRYCLRHIYANFQTAGFRGEDLKKCMDNAAYSYTKDGFDEAMEEMKKQSEEAWKWLSKIPVEAWARFAMDTNCQTDLVVNNLSEVFNKYILDVRNKPIVTMLVGIYDKCMVRWDGKRAGAESAGWEITPHYAELLELMKKYSRNCIPKRADKGLWQVKSGKVTHEVNISCRTCSCRKWQLTGLPCNHAVSAIYKAAMCPEDFVSPFFTKEMYLKSYKPVFNPMPAQHGWTKTDTVDIMPPAFKDHLKGRRAEKRRKGKFEPPTPKETSRMSTITCSNCNLQGHKYTSCSQPLRPDLAMRKNNHKANRTMPTADASGTNVPASSSGTNVHHVAPGNAPPNASRSAPGTAPRYTARNAPGNAGSSAQGNASSSAPGNAGSSAPGNAGRSAPGNARGLSGYFNAGANAGPGRDASDPPLQGRN</sequence>
<feature type="region of interest" description="Disordered" evidence="8">
    <location>
        <begin position="963"/>
        <end position="991"/>
    </location>
</feature>
<keyword evidence="1" id="KW-0815">Transposition</keyword>
<evidence type="ECO:0000256" key="6">
    <source>
        <dbReference type="ARBA" id="ARBA00023172"/>
    </source>
</evidence>
<protein>
    <recommendedName>
        <fullName evidence="9">SWIM-type domain-containing protein</fullName>
    </recommendedName>
</protein>
<keyword evidence="6" id="KW-0233">DNA recombination</keyword>
<evidence type="ECO:0000256" key="7">
    <source>
        <dbReference type="PROSITE-ProRule" id="PRU00325"/>
    </source>
</evidence>
<gene>
    <name evidence="10" type="ORF">QYE76_004416</name>
</gene>
<dbReference type="InterPro" id="IPR018289">
    <property type="entry name" value="MULE_transposase_dom"/>
</dbReference>
<evidence type="ECO:0000259" key="9">
    <source>
        <dbReference type="PROSITE" id="PS50966"/>
    </source>
</evidence>
<evidence type="ECO:0000313" key="10">
    <source>
        <dbReference type="EMBL" id="KAK1630101.1"/>
    </source>
</evidence>
<accession>A0AAD8RUM3</accession>
<dbReference type="GO" id="GO:0006313">
    <property type="term" value="P:DNA transposition"/>
    <property type="evidence" value="ECO:0007669"/>
    <property type="project" value="InterPro"/>
</dbReference>
<evidence type="ECO:0000313" key="11">
    <source>
        <dbReference type="Proteomes" id="UP001231189"/>
    </source>
</evidence>
<feature type="domain" description="SWIM-type" evidence="9">
    <location>
        <begin position="883"/>
        <end position="915"/>
    </location>
</feature>
<dbReference type="PANTHER" id="PTHR31973:SF187">
    <property type="entry name" value="MUTATOR TRANSPOSASE MUDRA PROTEIN"/>
    <property type="match status" value="1"/>
</dbReference>
<dbReference type="Pfam" id="PF10551">
    <property type="entry name" value="MULE"/>
    <property type="match status" value="1"/>
</dbReference>
<evidence type="ECO:0000256" key="4">
    <source>
        <dbReference type="ARBA" id="ARBA00022833"/>
    </source>
</evidence>
<dbReference type="InterPro" id="IPR006564">
    <property type="entry name" value="Znf_PMZ"/>
</dbReference>
<dbReference type="GO" id="GO:0003677">
    <property type="term" value="F:DNA binding"/>
    <property type="evidence" value="ECO:0007669"/>
    <property type="project" value="UniProtKB-KW"/>
</dbReference>
<keyword evidence="5" id="KW-0238">DNA-binding</keyword>
<evidence type="ECO:0000256" key="5">
    <source>
        <dbReference type="ARBA" id="ARBA00023125"/>
    </source>
</evidence>
<dbReference type="SMART" id="SM00575">
    <property type="entry name" value="ZnF_PMZ"/>
    <property type="match status" value="1"/>
</dbReference>
<feature type="compositionally biased region" description="Polar residues" evidence="8">
    <location>
        <begin position="1033"/>
        <end position="1046"/>
    </location>
</feature>
<dbReference type="InterPro" id="IPR001207">
    <property type="entry name" value="Transposase_mutator"/>
</dbReference>
<feature type="compositionally biased region" description="Low complexity" evidence="8">
    <location>
        <begin position="1074"/>
        <end position="1113"/>
    </location>
</feature>